<protein>
    <recommendedName>
        <fullName evidence="3">F-box domain-containing protein</fullName>
    </recommendedName>
</protein>
<organism evidence="1 2">
    <name type="scientific">Candida metapsilosis</name>
    <dbReference type="NCBI Taxonomy" id="273372"/>
    <lineage>
        <taxon>Eukaryota</taxon>
        <taxon>Fungi</taxon>
        <taxon>Dikarya</taxon>
        <taxon>Ascomycota</taxon>
        <taxon>Saccharomycotina</taxon>
        <taxon>Pichiomycetes</taxon>
        <taxon>Debaryomycetaceae</taxon>
        <taxon>Candida/Lodderomyces clade</taxon>
        <taxon>Candida</taxon>
    </lineage>
</organism>
<proteinExistence type="predicted"/>
<comment type="caution">
    <text evidence="1">The sequence shown here is derived from an EMBL/GenBank/DDBJ whole genome shotgun (WGS) entry which is preliminary data.</text>
</comment>
<sequence>MPCLSDLPFQIVQQVFLNINQHQALALAPLHSKLCYAARVKLYENIYVYGEFVLEPSDGGPTQFKFHKDINNFRTNKYTVVSKHVLYKCMSQIRKDVVVNHFLLSDYDETLIEQVLGHFESIRTFEVIRYFGRNSQGNLTWYKKTSKLMFNDMREMNSFSNTEFVPPPFNPNSFEIPSDIKTSLNLFVNSDIVNWDSLKPFSFITSLSVLVLRKDMLTKRVGNLRLHKLHLHHLMKVVDYTISDVFNTIELRELTIMGYIQIEKVFSNHKLDKEYPQLTQLCLRHNGEETHEFTIRDLLNFSHINLSMLILATKFSNSKTARAISWLCLHFPKASVNWWYEPRGFPIGDLGIQNCISDSTFTNEIYMLSPQLPYGVVGYHFPKIRIYNRTGGYLDMSFTIAQRQSFVFLKKWYTDLELKTIYKYRGTDMDRCV</sequence>
<dbReference type="RefSeq" id="XP_067550850.1">
    <property type="nucleotide sequence ID" value="XM_067695232.1"/>
</dbReference>
<dbReference type="AlphaFoldDB" id="A0A8H7ZJ95"/>
<evidence type="ECO:0000313" key="1">
    <source>
        <dbReference type="EMBL" id="KAG5421734.1"/>
    </source>
</evidence>
<keyword evidence="2" id="KW-1185">Reference proteome</keyword>
<evidence type="ECO:0000313" key="2">
    <source>
        <dbReference type="Proteomes" id="UP000669133"/>
    </source>
</evidence>
<gene>
    <name evidence="1" type="ORF">I9W82_000826</name>
</gene>
<accession>A0A8H7ZJ95</accession>
<reference evidence="1 2" key="1">
    <citation type="submission" date="2020-12" db="EMBL/GenBank/DDBJ databases">
        <title>Effect of drift, selection, and recombination on the evolution of hybrid genomes in Candida yeast pathogens.</title>
        <authorList>
            <person name="Mixao V."/>
            <person name="Ksiezopolska E."/>
            <person name="Saus E."/>
            <person name="Boekhout T."/>
            <person name="Gacser A."/>
            <person name="Gabaldon T."/>
        </authorList>
    </citation>
    <scope>NUCLEOTIDE SEQUENCE [LARGE SCALE GENOMIC DNA]</scope>
    <source>
        <strain evidence="1 2">BP57</strain>
    </source>
</reference>
<dbReference type="GeneID" id="93649455"/>
<dbReference type="OrthoDB" id="4015313at2759"/>
<dbReference type="Proteomes" id="UP000669133">
    <property type="component" value="Unassembled WGS sequence"/>
</dbReference>
<dbReference type="EMBL" id="JAEOAQ010000001">
    <property type="protein sequence ID" value="KAG5421734.1"/>
    <property type="molecule type" value="Genomic_DNA"/>
</dbReference>
<evidence type="ECO:0008006" key="3">
    <source>
        <dbReference type="Google" id="ProtNLM"/>
    </source>
</evidence>
<name>A0A8H7ZJ95_9ASCO</name>